<accession>A0A2P4YGJ8</accession>
<protein>
    <submittedName>
        <fullName evidence="1">Uncharacterized protein</fullName>
    </submittedName>
</protein>
<dbReference type="AlphaFoldDB" id="A0A2P4YGJ8"/>
<evidence type="ECO:0000313" key="2">
    <source>
        <dbReference type="Proteomes" id="UP000237271"/>
    </source>
</evidence>
<evidence type="ECO:0000313" key="1">
    <source>
        <dbReference type="EMBL" id="POM76839.1"/>
    </source>
</evidence>
<keyword evidence="2" id="KW-1185">Reference proteome</keyword>
<dbReference type="OrthoDB" id="127032at2759"/>
<name>A0A2P4YGJ8_9STRA</name>
<dbReference type="Proteomes" id="UP000237271">
    <property type="component" value="Unassembled WGS sequence"/>
</dbReference>
<dbReference type="EMBL" id="NCKW01003388">
    <property type="protein sequence ID" value="POM76839.1"/>
    <property type="molecule type" value="Genomic_DNA"/>
</dbReference>
<reference evidence="1 2" key="1">
    <citation type="journal article" date="2017" name="Genome Biol. Evol.">
        <title>Phytophthora megakarya and P. palmivora, closely related causal agents of cacao black pod rot, underwent increases in genome sizes and gene numbers by different mechanisms.</title>
        <authorList>
            <person name="Ali S.S."/>
            <person name="Shao J."/>
            <person name="Lary D.J."/>
            <person name="Kronmiller B."/>
            <person name="Shen D."/>
            <person name="Strem M.D."/>
            <person name="Amoako-Attah I."/>
            <person name="Akrofi A.Y."/>
            <person name="Begoude B.A."/>
            <person name="Ten Hoopen G.M."/>
            <person name="Coulibaly K."/>
            <person name="Kebe B.I."/>
            <person name="Melnick R.L."/>
            <person name="Guiltinan M.J."/>
            <person name="Tyler B.M."/>
            <person name="Meinhardt L.W."/>
            <person name="Bailey B.A."/>
        </authorList>
    </citation>
    <scope>NUCLEOTIDE SEQUENCE [LARGE SCALE GENOMIC DNA]</scope>
    <source>
        <strain evidence="2">sbr112.9</strain>
    </source>
</reference>
<gene>
    <name evidence="1" type="ORF">PHPALM_5881</name>
</gene>
<proteinExistence type="predicted"/>
<organism evidence="1 2">
    <name type="scientific">Phytophthora palmivora</name>
    <dbReference type="NCBI Taxonomy" id="4796"/>
    <lineage>
        <taxon>Eukaryota</taxon>
        <taxon>Sar</taxon>
        <taxon>Stramenopiles</taxon>
        <taxon>Oomycota</taxon>
        <taxon>Peronosporomycetes</taxon>
        <taxon>Peronosporales</taxon>
        <taxon>Peronosporaceae</taxon>
        <taxon>Phytophthora</taxon>
    </lineage>
</organism>
<comment type="caution">
    <text evidence="1">The sequence shown here is derived from an EMBL/GenBank/DDBJ whole genome shotgun (WGS) entry which is preliminary data.</text>
</comment>
<sequence>MLKNEFISDAKSLFMRELRMDLSVDDCDAHDFQYFQDVTHTEEKNGLQGLIGVSDPTSPGHQDRMRIRCQVLVENVQPALLKEKIQSSWSSRDVTVELMTSRCMA</sequence>